<dbReference type="PROSITE" id="PS51012">
    <property type="entry name" value="ABC_TM2"/>
    <property type="match status" value="1"/>
</dbReference>
<feature type="transmembrane region" description="Helical" evidence="6">
    <location>
        <begin position="222"/>
        <end position="245"/>
    </location>
</feature>
<keyword evidence="6" id="KW-1003">Cell membrane</keyword>
<gene>
    <name evidence="8" type="ORF">H7I41_15190</name>
</gene>
<evidence type="ECO:0000256" key="5">
    <source>
        <dbReference type="ARBA" id="ARBA00023251"/>
    </source>
</evidence>
<keyword evidence="3 6" id="KW-1133">Transmembrane helix</keyword>
<feature type="transmembrane region" description="Helical" evidence="6">
    <location>
        <begin position="56"/>
        <end position="81"/>
    </location>
</feature>
<accession>A0A9X3BUZ6</accession>
<protein>
    <recommendedName>
        <fullName evidence="6">Transport permease protein</fullName>
    </recommendedName>
</protein>
<proteinExistence type="inferred from homology"/>
<dbReference type="Pfam" id="PF01061">
    <property type="entry name" value="ABC2_membrane"/>
    <property type="match status" value="1"/>
</dbReference>
<comment type="similarity">
    <text evidence="6">Belongs to the ABC-2 integral membrane protein family.</text>
</comment>
<dbReference type="InterPro" id="IPR052902">
    <property type="entry name" value="ABC-2_transporter"/>
</dbReference>
<dbReference type="PANTHER" id="PTHR43027:SF1">
    <property type="entry name" value="DOXORUBICIN RESISTANCE ABC TRANSPORTER PERMEASE PROTEIN DRRC-RELATED"/>
    <property type="match status" value="1"/>
</dbReference>
<keyword evidence="6" id="KW-0813">Transport</keyword>
<dbReference type="GO" id="GO:0046677">
    <property type="term" value="P:response to antibiotic"/>
    <property type="evidence" value="ECO:0007669"/>
    <property type="project" value="UniProtKB-KW"/>
</dbReference>
<dbReference type="PANTHER" id="PTHR43027">
    <property type="entry name" value="DOXORUBICIN RESISTANCE ABC TRANSPORTER PERMEASE PROTEIN DRRC-RELATED"/>
    <property type="match status" value="1"/>
</dbReference>
<dbReference type="GO" id="GO:0140359">
    <property type="term" value="F:ABC-type transporter activity"/>
    <property type="evidence" value="ECO:0007669"/>
    <property type="project" value="InterPro"/>
</dbReference>
<organism evidence="8 9">
    <name type="scientific">[Mycobacterium] manitobense</name>
    <dbReference type="NCBI Taxonomy" id="190147"/>
    <lineage>
        <taxon>Bacteria</taxon>
        <taxon>Bacillati</taxon>
        <taxon>Actinomycetota</taxon>
        <taxon>Actinomycetes</taxon>
        <taxon>Mycobacteriales</taxon>
        <taxon>Mycobacteriaceae</taxon>
        <taxon>Mycolicibacterium</taxon>
    </lineage>
</organism>
<evidence type="ECO:0000256" key="1">
    <source>
        <dbReference type="ARBA" id="ARBA00004141"/>
    </source>
</evidence>
<feature type="transmembrane region" description="Helical" evidence="6">
    <location>
        <begin position="139"/>
        <end position="162"/>
    </location>
</feature>
<dbReference type="InterPro" id="IPR000412">
    <property type="entry name" value="ABC_2_transport"/>
</dbReference>
<dbReference type="GO" id="GO:0043190">
    <property type="term" value="C:ATP-binding cassette (ABC) transporter complex"/>
    <property type="evidence" value="ECO:0007669"/>
    <property type="project" value="InterPro"/>
</dbReference>
<dbReference type="PIRSF" id="PIRSF006648">
    <property type="entry name" value="DrrB"/>
    <property type="match status" value="1"/>
</dbReference>
<dbReference type="RefSeq" id="WP_264013432.1">
    <property type="nucleotide sequence ID" value="NZ_JACKSJ010000117.1"/>
</dbReference>
<dbReference type="EMBL" id="JACKSJ010000117">
    <property type="protein sequence ID" value="MCV7171258.1"/>
    <property type="molecule type" value="Genomic_DNA"/>
</dbReference>
<evidence type="ECO:0000256" key="4">
    <source>
        <dbReference type="ARBA" id="ARBA00023136"/>
    </source>
</evidence>
<comment type="subcellular location">
    <subcellularLocation>
        <location evidence="6">Cell membrane</location>
        <topology evidence="6">Multi-pass membrane protein</topology>
    </subcellularLocation>
    <subcellularLocation>
        <location evidence="1">Membrane</location>
        <topology evidence="1">Multi-pass membrane protein</topology>
    </subcellularLocation>
</comment>
<keyword evidence="2 6" id="KW-0812">Transmembrane</keyword>
<reference evidence="8" key="1">
    <citation type="submission" date="2020-07" db="EMBL/GenBank/DDBJ databases">
        <authorList>
            <person name="Pettersson B.M.F."/>
            <person name="Behra P.R.K."/>
            <person name="Ramesh M."/>
            <person name="Das S."/>
            <person name="Dasgupta S."/>
            <person name="Kirsebom L.A."/>
        </authorList>
    </citation>
    <scope>NUCLEOTIDE SEQUENCE</scope>
    <source>
        <strain evidence="8">DSM 44615</strain>
    </source>
</reference>
<evidence type="ECO:0000256" key="6">
    <source>
        <dbReference type="RuleBase" id="RU361157"/>
    </source>
</evidence>
<feature type="domain" description="ABC transmembrane type-2" evidence="7">
    <location>
        <begin position="24"/>
        <end position="251"/>
    </location>
</feature>
<evidence type="ECO:0000313" key="9">
    <source>
        <dbReference type="Proteomes" id="UP001140293"/>
    </source>
</evidence>
<sequence>MRRIAVETWVQWHRLLIAWRHDPRTVIEALLLPVMFLLAVDLVFGRPVTAVSGHDALYGTVPMTALVGAVFGSSAAGIALMRERDEGLLARMWVLPISRSSALVARFAAEAARILLSVAVVLVAGVALGFRFTQGVWVLPLYVCIPVVFGLGFSVLVVTVAVRLSNVVVAEATGLGIALLVFFATGFVPLTQYPAWLQPVVQYQPMSCAIDAMKGLALGGPVAAPALGVLVWSVGTAALCAAPMLTGYRHASTR</sequence>
<feature type="transmembrane region" description="Helical" evidence="6">
    <location>
        <begin position="174"/>
        <end position="196"/>
    </location>
</feature>
<name>A0A9X3BUZ6_9MYCO</name>
<evidence type="ECO:0000256" key="2">
    <source>
        <dbReference type="ARBA" id="ARBA00022692"/>
    </source>
</evidence>
<reference evidence="8" key="2">
    <citation type="journal article" date="2022" name="BMC Genomics">
        <title>Comparative genome analysis of mycobacteria focusing on tRNA and non-coding RNA.</title>
        <authorList>
            <person name="Behra P.R.K."/>
            <person name="Pettersson B.M.F."/>
            <person name="Ramesh M."/>
            <person name="Das S."/>
            <person name="Dasgupta S."/>
            <person name="Kirsebom L.A."/>
        </authorList>
    </citation>
    <scope>NUCLEOTIDE SEQUENCE</scope>
    <source>
        <strain evidence="8">DSM 44615</strain>
    </source>
</reference>
<dbReference type="InterPro" id="IPR013525">
    <property type="entry name" value="ABC2_TM"/>
</dbReference>
<dbReference type="InterPro" id="IPR047817">
    <property type="entry name" value="ABC2_TM_bact-type"/>
</dbReference>
<keyword evidence="9" id="KW-1185">Reference proteome</keyword>
<keyword evidence="5" id="KW-0046">Antibiotic resistance</keyword>
<evidence type="ECO:0000313" key="8">
    <source>
        <dbReference type="EMBL" id="MCV7171258.1"/>
    </source>
</evidence>
<evidence type="ECO:0000259" key="7">
    <source>
        <dbReference type="PROSITE" id="PS51012"/>
    </source>
</evidence>
<keyword evidence="4 6" id="KW-0472">Membrane</keyword>
<evidence type="ECO:0000256" key="3">
    <source>
        <dbReference type="ARBA" id="ARBA00022989"/>
    </source>
</evidence>
<feature type="transmembrane region" description="Helical" evidence="6">
    <location>
        <begin position="114"/>
        <end position="133"/>
    </location>
</feature>
<dbReference type="Proteomes" id="UP001140293">
    <property type="component" value="Unassembled WGS sequence"/>
</dbReference>
<dbReference type="AlphaFoldDB" id="A0A9X3BUZ6"/>
<feature type="transmembrane region" description="Helical" evidence="6">
    <location>
        <begin position="25"/>
        <end position="44"/>
    </location>
</feature>
<comment type="caution">
    <text evidence="8">The sequence shown here is derived from an EMBL/GenBank/DDBJ whole genome shotgun (WGS) entry which is preliminary data.</text>
</comment>